<gene>
    <name evidence="1" type="ORF">IMSHALPRED_001270</name>
</gene>
<dbReference type="GO" id="GO:0004089">
    <property type="term" value="F:carbonate dehydratase activity"/>
    <property type="evidence" value="ECO:0007669"/>
    <property type="project" value="InterPro"/>
</dbReference>
<evidence type="ECO:0000313" key="1">
    <source>
        <dbReference type="EMBL" id="CAF9939251.1"/>
    </source>
</evidence>
<dbReference type="GO" id="GO:0008270">
    <property type="term" value="F:zinc ion binding"/>
    <property type="evidence" value="ECO:0007669"/>
    <property type="project" value="InterPro"/>
</dbReference>
<evidence type="ECO:0000313" key="2">
    <source>
        <dbReference type="Proteomes" id="UP000664534"/>
    </source>
</evidence>
<accession>A0A8H3J228</accession>
<dbReference type="Proteomes" id="UP000664534">
    <property type="component" value="Unassembled WGS sequence"/>
</dbReference>
<name>A0A8H3J228_9LECA</name>
<comment type="caution">
    <text evidence="1">The sequence shown here is derived from an EMBL/GenBank/DDBJ whole genome shotgun (WGS) entry which is preliminary data.</text>
</comment>
<reference evidence="1" key="1">
    <citation type="submission" date="2021-03" db="EMBL/GenBank/DDBJ databases">
        <authorList>
            <person name="Tagirdzhanova G."/>
        </authorList>
    </citation>
    <scope>NUCLEOTIDE SEQUENCE</scope>
</reference>
<dbReference type="AlphaFoldDB" id="A0A8H3J228"/>
<keyword evidence="2" id="KW-1185">Reference proteome</keyword>
<proteinExistence type="predicted"/>
<protein>
    <submittedName>
        <fullName evidence="1">Uncharacterized protein</fullName>
    </submittedName>
</protein>
<dbReference type="EMBL" id="CAJPDT010000116">
    <property type="protein sequence ID" value="CAF9939251.1"/>
    <property type="molecule type" value="Genomic_DNA"/>
</dbReference>
<dbReference type="InterPro" id="IPR036874">
    <property type="entry name" value="Carbonic_anhydrase_sf"/>
</dbReference>
<dbReference type="OrthoDB" id="10248475at2759"/>
<dbReference type="Gene3D" id="3.40.1050.10">
    <property type="entry name" value="Carbonic anhydrase"/>
    <property type="match status" value="1"/>
</dbReference>
<sequence length="80" mass="9016">MKLKERAGLENEKEVDAMGFGTIEDMKQSILDDMDILKASPYLREDLKVFGILFDIIKDTVTHIKDLQLKACGVSDLVSK</sequence>
<organism evidence="1 2">
    <name type="scientific">Imshaugia aleurites</name>
    <dbReference type="NCBI Taxonomy" id="172621"/>
    <lineage>
        <taxon>Eukaryota</taxon>
        <taxon>Fungi</taxon>
        <taxon>Dikarya</taxon>
        <taxon>Ascomycota</taxon>
        <taxon>Pezizomycotina</taxon>
        <taxon>Lecanoromycetes</taxon>
        <taxon>OSLEUM clade</taxon>
        <taxon>Lecanoromycetidae</taxon>
        <taxon>Lecanorales</taxon>
        <taxon>Lecanorineae</taxon>
        <taxon>Parmeliaceae</taxon>
        <taxon>Imshaugia</taxon>
    </lineage>
</organism>